<comment type="caution">
    <text evidence="2">The sequence shown here is derived from an EMBL/GenBank/DDBJ whole genome shotgun (WGS) entry which is preliminary data.</text>
</comment>
<feature type="non-terminal residue" evidence="2">
    <location>
        <position position="1"/>
    </location>
</feature>
<keyword evidence="3" id="KW-1185">Reference proteome</keyword>
<evidence type="ECO:0000313" key="2">
    <source>
        <dbReference type="EMBL" id="RDX82239.1"/>
    </source>
</evidence>
<feature type="compositionally biased region" description="Basic and acidic residues" evidence="1">
    <location>
        <begin position="184"/>
        <end position="194"/>
    </location>
</feature>
<organism evidence="2 3">
    <name type="scientific">Mucuna pruriens</name>
    <name type="common">Velvet bean</name>
    <name type="synonym">Dolichos pruriens</name>
    <dbReference type="NCBI Taxonomy" id="157652"/>
    <lineage>
        <taxon>Eukaryota</taxon>
        <taxon>Viridiplantae</taxon>
        <taxon>Streptophyta</taxon>
        <taxon>Embryophyta</taxon>
        <taxon>Tracheophyta</taxon>
        <taxon>Spermatophyta</taxon>
        <taxon>Magnoliopsida</taxon>
        <taxon>eudicotyledons</taxon>
        <taxon>Gunneridae</taxon>
        <taxon>Pentapetalae</taxon>
        <taxon>rosids</taxon>
        <taxon>fabids</taxon>
        <taxon>Fabales</taxon>
        <taxon>Fabaceae</taxon>
        <taxon>Papilionoideae</taxon>
        <taxon>50 kb inversion clade</taxon>
        <taxon>NPAAA clade</taxon>
        <taxon>indigoferoid/millettioid clade</taxon>
        <taxon>Phaseoleae</taxon>
        <taxon>Mucuna</taxon>
    </lineage>
</organism>
<dbReference type="AlphaFoldDB" id="A0A371FV85"/>
<protein>
    <submittedName>
        <fullName evidence="2">Uncharacterized protein</fullName>
    </submittedName>
</protein>
<dbReference type="EMBL" id="QJKJ01007690">
    <property type="protein sequence ID" value="RDX82239.1"/>
    <property type="molecule type" value="Genomic_DNA"/>
</dbReference>
<feature type="region of interest" description="Disordered" evidence="1">
    <location>
        <begin position="136"/>
        <end position="194"/>
    </location>
</feature>
<feature type="compositionally biased region" description="Polar residues" evidence="1">
    <location>
        <begin position="136"/>
        <end position="149"/>
    </location>
</feature>
<evidence type="ECO:0000313" key="3">
    <source>
        <dbReference type="Proteomes" id="UP000257109"/>
    </source>
</evidence>
<evidence type="ECO:0000256" key="1">
    <source>
        <dbReference type="SAM" id="MobiDB-lite"/>
    </source>
</evidence>
<name>A0A371FV85_MUCPR</name>
<accession>A0A371FV85</accession>
<dbReference type="OrthoDB" id="1937287at2759"/>
<proteinExistence type="predicted"/>
<sequence length="194" mass="21454">MASNIQQFGIRGPSQSRMVNEISVASNQRLENQLIELTSLVRQLAVRQHQPTMAAKVCGICTSVEHPTDMCLTLQETDSNNMQFQQKMTATIQDLKMKIGQLADTVSHLQSAESSNLHSQTIPNPRGNVSTATLRSGKELSQPTLQQLPRSAEANSEPDANSQSRQDKIVPVPFPTRTISGRKPKSDEELLKMF</sequence>
<gene>
    <name evidence="2" type="ORF">CR513_36999</name>
</gene>
<reference evidence="2" key="1">
    <citation type="submission" date="2018-05" db="EMBL/GenBank/DDBJ databases">
        <title>Draft genome of Mucuna pruriens seed.</title>
        <authorList>
            <person name="Nnadi N.E."/>
            <person name="Vos R."/>
            <person name="Hasami M.H."/>
            <person name="Devisetty U.K."/>
            <person name="Aguiy J.C."/>
        </authorList>
    </citation>
    <scope>NUCLEOTIDE SEQUENCE [LARGE SCALE GENOMIC DNA]</scope>
    <source>
        <strain evidence="2">JCA_2017</strain>
    </source>
</reference>
<dbReference type="Proteomes" id="UP000257109">
    <property type="component" value="Unassembled WGS sequence"/>
</dbReference>